<dbReference type="AlphaFoldDB" id="A0A2S5CQH4"/>
<name>A0A2S5CQH4_9GAMM</name>
<accession>A0A2S5CQH4</accession>
<evidence type="ECO:0000313" key="1">
    <source>
        <dbReference type="EMBL" id="POZ53002.1"/>
    </source>
</evidence>
<organism evidence="1 2">
    <name type="scientific">Methylovulum psychrotolerans</name>
    <dbReference type="NCBI Taxonomy" id="1704499"/>
    <lineage>
        <taxon>Bacteria</taxon>
        <taxon>Pseudomonadati</taxon>
        <taxon>Pseudomonadota</taxon>
        <taxon>Gammaproteobacteria</taxon>
        <taxon>Methylococcales</taxon>
        <taxon>Methylococcaceae</taxon>
        <taxon>Methylovulum</taxon>
    </lineage>
</organism>
<dbReference type="RefSeq" id="WP_157679418.1">
    <property type="nucleotide sequence ID" value="NZ_CP022129.1"/>
</dbReference>
<proteinExistence type="predicted"/>
<comment type="caution">
    <text evidence="1">The sequence shown here is derived from an EMBL/GenBank/DDBJ whole genome shotgun (WGS) entry which is preliminary data.</text>
</comment>
<sequence>MQIQDSRGNTLLDSKTDAILDARPTPLPVQVLVAAVPTSARFMAPGMKRRSR</sequence>
<reference evidence="1 2" key="1">
    <citation type="submission" date="2017-11" db="EMBL/GenBank/DDBJ databases">
        <title>Draft Genome Sequence of Methylobacter psychrotolerans Sph1T, an Obligate Methanotroph from Low-Temperature Environments.</title>
        <authorList>
            <person name="Oshkin I.Y."/>
            <person name="Miroshnikov K."/>
            <person name="Belova S.E."/>
            <person name="Korzhenkov A."/>
            <person name="Toshchakov S.V."/>
            <person name="Dedysh S.N."/>
        </authorList>
    </citation>
    <scope>NUCLEOTIDE SEQUENCE [LARGE SCALE GENOMIC DNA]</scope>
    <source>
        <strain evidence="1 2">Sph1</strain>
    </source>
</reference>
<dbReference type="EMBL" id="PGFZ01000001">
    <property type="protein sequence ID" value="POZ53002.1"/>
    <property type="molecule type" value="Genomic_DNA"/>
</dbReference>
<protein>
    <submittedName>
        <fullName evidence="1">Uncharacterized protein</fullName>
    </submittedName>
</protein>
<evidence type="ECO:0000313" key="2">
    <source>
        <dbReference type="Proteomes" id="UP000237423"/>
    </source>
</evidence>
<dbReference type="Proteomes" id="UP000237423">
    <property type="component" value="Unassembled WGS sequence"/>
</dbReference>
<gene>
    <name evidence="1" type="ORF">AADEFJLK_00011</name>
</gene>